<keyword evidence="1" id="KW-1133">Transmembrane helix</keyword>
<keyword evidence="3" id="KW-1185">Reference proteome</keyword>
<dbReference type="Proteomes" id="UP000254925">
    <property type="component" value="Unassembled WGS sequence"/>
</dbReference>
<sequence>MAPIPRLRSYEGPALLSYGFRPFFLLGSLYAGLAILAWLPMFYGELQLSTALSPRDWHIHEMLYGYLSAVVTGFLLTAVPNWTGNLPLQGKPLLVLVLAWIAGRISVTTSAWIGWEAAALIDNAFLLLVGGAMAREIIKGRNWRNLKVLVAVGILVAGNVIFHIEAHVLGAADYGTRFGIAATMMLIMLIGGRIVPSFTRNWLARENPGRLPAAFGSFDVISMISAAVALVAWIVAPDWSATGGALIAAGLLQAVRLARWAGDRTWRDRLVLILHIAYLFVPLGFVLTGLSALDLLPAAAGIHAWTGGAMGAMTLAVMSRASLGHTGRALVASPVTQVLYGLIVVAALARICAAVHPAWSGGLLHLAGLAWAGAFLGFVLTYWNVFTRPRVTS</sequence>
<feature type="transmembrane region" description="Helical" evidence="1">
    <location>
        <begin position="365"/>
        <end position="385"/>
    </location>
</feature>
<organism evidence="2 3">
    <name type="scientific">Microvirga subterranea</name>
    <dbReference type="NCBI Taxonomy" id="186651"/>
    <lineage>
        <taxon>Bacteria</taxon>
        <taxon>Pseudomonadati</taxon>
        <taxon>Pseudomonadota</taxon>
        <taxon>Alphaproteobacteria</taxon>
        <taxon>Hyphomicrobiales</taxon>
        <taxon>Methylobacteriaceae</taxon>
        <taxon>Microvirga</taxon>
    </lineage>
</organism>
<keyword evidence="1" id="KW-0472">Membrane</keyword>
<feature type="transmembrane region" description="Helical" evidence="1">
    <location>
        <begin position="63"/>
        <end position="81"/>
    </location>
</feature>
<dbReference type="OrthoDB" id="9770040at2"/>
<protein>
    <submittedName>
        <fullName evidence="2">Uncharacterized protein involved in response to NO</fullName>
    </submittedName>
</protein>
<feature type="transmembrane region" description="Helical" evidence="1">
    <location>
        <begin position="211"/>
        <end position="235"/>
    </location>
</feature>
<feature type="transmembrane region" description="Helical" evidence="1">
    <location>
        <begin position="178"/>
        <end position="199"/>
    </location>
</feature>
<feature type="transmembrane region" description="Helical" evidence="1">
    <location>
        <begin position="241"/>
        <end position="258"/>
    </location>
</feature>
<keyword evidence="1" id="KW-0812">Transmembrane</keyword>
<feature type="transmembrane region" description="Helical" evidence="1">
    <location>
        <begin position="93"/>
        <end position="111"/>
    </location>
</feature>
<comment type="caution">
    <text evidence="2">The sequence shown here is derived from an EMBL/GenBank/DDBJ whole genome shotgun (WGS) entry which is preliminary data.</text>
</comment>
<feature type="transmembrane region" description="Helical" evidence="1">
    <location>
        <begin position="338"/>
        <end position="359"/>
    </location>
</feature>
<evidence type="ECO:0000313" key="3">
    <source>
        <dbReference type="Proteomes" id="UP000254925"/>
    </source>
</evidence>
<dbReference type="InterPro" id="IPR010266">
    <property type="entry name" value="NnrS"/>
</dbReference>
<feature type="transmembrane region" description="Helical" evidence="1">
    <location>
        <begin position="270"/>
        <end position="292"/>
    </location>
</feature>
<feature type="transmembrane region" description="Helical" evidence="1">
    <location>
        <begin position="23"/>
        <end position="43"/>
    </location>
</feature>
<dbReference type="RefSeq" id="WP_114768962.1">
    <property type="nucleotide sequence ID" value="NZ_QQBB01000002.1"/>
</dbReference>
<reference evidence="2 3" key="1">
    <citation type="submission" date="2018-07" db="EMBL/GenBank/DDBJ databases">
        <title>Genomic Encyclopedia of Type Strains, Phase IV (KMG-IV): sequencing the most valuable type-strain genomes for metagenomic binning, comparative biology and taxonomic classification.</title>
        <authorList>
            <person name="Goeker M."/>
        </authorList>
    </citation>
    <scope>NUCLEOTIDE SEQUENCE [LARGE SCALE GENOMIC DNA]</scope>
    <source>
        <strain evidence="2 3">DSM 14364</strain>
    </source>
</reference>
<dbReference type="AlphaFoldDB" id="A0A370HS27"/>
<feature type="transmembrane region" description="Helical" evidence="1">
    <location>
        <begin position="117"/>
        <end position="134"/>
    </location>
</feature>
<dbReference type="Pfam" id="PF05940">
    <property type="entry name" value="NnrS"/>
    <property type="match status" value="1"/>
</dbReference>
<proteinExistence type="predicted"/>
<dbReference type="EMBL" id="QQBB01000002">
    <property type="protein sequence ID" value="RDI60741.1"/>
    <property type="molecule type" value="Genomic_DNA"/>
</dbReference>
<evidence type="ECO:0000256" key="1">
    <source>
        <dbReference type="SAM" id="Phobius"/>
    </source>
</evidence>
<evidence type="ECO:0000313" key="2">
    <source>
        <dbReference type="EMBL" id="RDI60741.1"/>
    </source>
</evidence>
<feature type="transmembrane region" description="Helical" evidence="1">
    <location>
        <begin position="298"/>
        <end position="317"/>
    </location>
</feature>
<accession>A0A370HS27</accession>
<name>A0A370HS27_9HYPH</name>
<gene>
    <name evidence="2" type="ORF">DES45_102128</name>
</gene>
<feature type="transmembrane region" description="Helical" evidence="1">
    <location>
        <begin position="146"/>
        <end position="166"/>
    </location>
</feature>